<keyword evidence="1" id="KW-0812">Transmembrane</keyword>
<feature type="transmembrane region" description="Helical" evidence="1">
    <location>
        <begin position="141"/>
        <end position="167"/>
    </location>
</feature>
<keyword evidence="1" id="KW-0472">Membrane</keyword>
<name>A0ABQ4TQZ3_9HYPH</name>
<feature type="transmembrane region" description="Helical" evidence="1">
    <location>
        <begin position="104"/>
        <end position="129"/>
    </location>
</feature>
<accession>A0ABQ4TQZ3</accession>
<evidence type="ECO:0008006" key="4">
    <source>
        <dbReference type="Google" id="ProtNLM"/>
    </source>
</evidence>
<evidence type="ECO:0000313" key="3">
    <source>
        <dbReference type="Proteomes" id="UP001055101"/>
    </source>
</evidence>
<evidence type="ECO:0000256" key="1">
    <source>
        <dbReference type="SAM" id="Phobius"/>
    </source>
</evidence>
<gene>
    <name evidence="2" type="ORF">EKPJFOCH_3931</name>
</gene>
<feature type="transmembrane region" description="Helical" evidence="1">
    <location>
        <begin position="344"/>
        <end position="365"/>
    </location>
</feature>
<feature type="transmembrane region" description="Helical" evidence="1">
    <location>
        <begin position="291"/>
        <end position="308"/>
    </location>
</feature>
<reference evidence="2" key="1">
    <citation type="journal article" date="2021" name="Front. Microbiol.">
        <title>Comprehensive Comparative Genomics and Phenotyping of Methylobacterium Species.</title>
        <authorList>
            <person name="Alessa O."/>
            <person name="Ogura Y."/>
            <person name="Fujitani Y."/>
            <person name="Takami H."/>
            <person name="Hayashi T."/>
            <person name="Sahin N."/>
            <person name="Tani A."/>
        </authorList>
    </citation>
    <scope>NUCLEOTIDE SEQUENCE</scope>
    <source>
        <strain evidence="2">DSM 23674</strain>
    </source>
</reference>
<keyword evidence="3" id="KW-1185">Reference proteome</keyword>
<reference evidence="2" key="2">
    <citation type="submission" date="2021-08" db="EMBL/GenBank/DDBJ databases">
        <authorList>
            <person name="Tani A."/>
            <person name="Ola A."/>
            <person name="Ogura Y."/>
            <person name="Katsura K."/>
            <person name="Hayashi T."/>
        </authorList>
    </citation>
    <scope>NUCLEOTIDE SEQUENCE</scope>
    <source>
        <strain evidence="2">DSM 23674</strain>
    </source>
</reference>
<feature type="transmembrane region" description="Helical" evidence="1">
    <location>
        <begin position="36"/>
        <end position="56"/>
    </location>
</feature>
<feature type="transmembrane region" description="Helical" evidence="1">
    <location>
        <begin position="187"/>
        <end position="210"/>
    </location>
</feature>
<feature type="transmembrane region" description="Helical" evidence="1">
    <location>
        <begin position="62"/>
        <end position="84"/>
    </location>
</feature>
<feature type="transmembrane region" description="Helical" evidence="1">
    <location>
        <begin position="216"/>
        <end position="239"/>
    </location>
</feature>
<evidence type="ECO:0000313" key="2">
    <source>
        <dbReference type="EMBL" id="GJE57416.1"/>
    </source>
</evidence>
<sequence>MSPDAHRRSLAGARVRAVTALPRTARAFALDPRRRAAVGLGIGAAALSLAFLLGGWRGGMVSYLPAWLCLLALPAGALPVAIMVERADAWRPQPETALLETLRWLLTLMPVAACLVLPILFALPVLYPWAAGAPQPSPLAAIWFTTPFVLARVCIAFTVWIALAILFARRGGEPWGKAGRIDDGRAVLGLGLHMLFGSLMAGDLVMAASAQFSSSLSGLLLMAGWSSLALSAAILVAPPDVGPSRRRLDRLTPLAILLAIWAAMHIVQALILRPTDLTEAAAWYAARGNAGGRTLAVFAGAVVVLAAATTLKPGEYRARLVAALALAVQMLALAWLVTPSLRGTFTITLVDTLAFVGVAGLAIGLQPLARRFFPGLVVAGAAPAPPHH</sequence>
<comment type="caution">
    <text evidence="2">The sequence shown here is derived from an EMBL/GenBank/DDBJ whole genome shotgun (WGS) entry which is preliminary data.</text>
</comment>
<proteinExistence type="predicted"/>
<dbReference type="Proteomes" id="UP001055101">
    <property type="component" value="Unassembled WGS sequence"/>
</dbReference>
<keyword evidence="1" id="KW-1133">Transmembrane helix</keyword>
<feature type="transmembrane region" description="Helical" evidence="1">
    <location>
        <begin position="251"/>
        <end position="271"/>
    </location>
</feature>
<dbReference type="RefSeq" id="WP_238232753.1">
    <property type="nucleotide sequence ID" value="NZ_BPRA01000023.1"/>
</dbReference>
<dbReference type="EMBL" id="BPRA01000023">
    <property type="protein sequence ID" value="GJE57416.1"/>
    <property type="molecule type" value="Genomic_DNA"/>
</dbReference>
<protein>
    <recommendedName>
        <fullName evidence="4">NnrS family protein</fullName>
    </recommendedName>
</protein>
<organism evidence="2 3">
    <name type="scientific">Methylobacterium thuringiense</name>
    <dbReference type="NCBI Taxonomy" id="1003091"/>
    <lineage>
        <taxon>Bacteria</taxon>
        <taxon>Pseudomonadati</taxon>
        <taxon>Pseudomonadota</taxon>
        <taxon>Alphaproteobacteria</taxon>
        <taxon>Hyphomicrobiales</taxon>
        <taxon>Methylobacteriaceae</taxon>
        <taxon>Methylobacterium</taxon>
    </lineage>
</organism>
<feature type="transmembrane region" description="Helical" evidence="1">
    <location>
        <begin position="320"/>
        <end position="338"/>
    </location>
</feature>